<evidence type="ECO:0000313" key="2">
    <source>
        <dbReference type="Proteomes" id="UP001235094"/>
    </source>
</evidence>
<comment type="caution">
    <text evidence="1">The sequence shown here is derived from an EMBL/GenBank/DDBJ whole genome shotgun (WGS) entry which is preliminary data.</text>
</comment>
<evidence type="ECO:0000313" key="1">
    <source>
        <dbReference type="EMBL" id="MDQ0511896.1"/>
    </source>
</evidence>
<dbReference type="Proteomes" id="UP001235094">
    <property type="component" value="Unassembled WGS sequence"/>
</dbReference>
<protein>
    <submittedName>
        <fullName evidence="1">Uncharacterized protein (DUF924 family)</fullName>
    </submittedName>
</protein>
<dbReference type="SUPFAM" id="SSF48452">
    <property type="entry name" value="TPR-like"/>
    <property type="match status" value="1"/>
</dbReference>
<reference evidence="1 2" key="1">
    <citation type="submission" date="2023-07" db="EMBL/GenBank/DDBJ databases">
        <title>Genomic Encyclopedia of Type Strains, Phase IV (KMG-IV): sequencing the most valuable type-strain genomes for metagenomic binning, comparative biology and taxonomic classification.</title>
        <authorList>
            <person name="Goeker M."/>
        </authorList>
    </citation>
    <scope>NUCLEOTIDE SEQUENCE [LARGE SCALE GENOMIC DNA]</scope>
    <source>
        <strain evidence="1 2">DSM 15561</strain>
    </source>
</reference>
<dbReference type="EMBL" id="JAUSVR010000008">
    <property type="protein sequence ID" value="MDQ0511896.1"/>
    <property type="molecule type" value="Genomic_DNA"/>
</dbReference>
<sequence>MAFWKKAGERGQWFDADGGFDLAFRERCLGLHMEVAARGHDGWLASPEGALALLILTDQFPRNAFRGTGHMYATDPLARCFARQALAMGHMARVEPGLRLFFCLPFAHSEDLDDQDLSVRLNAELGEPWLGHAEGHRDIIRRFGRFPHRNPVLGRAMTRQEDDYLKSGGFRG</sequence>
<dbReference type="RefSeq" id="WP_306890583.1">
    <property type="nucleotide sequence ID" value="NZ_JAUSVR010000008.1"/>
</dbReference>
<organism evidence="1 2">
    <name type="scientific">Ancylobacter amanitiformis</name>
    <dbReference type="NCBI Taxonomy" id="217069"/>
    <lineage>
        <taxon>Bacteria</taxon>
        <taxon>Pseudomonadati</taxon>
        <taxon>Pseudomonadota</taxon>
        <taxon>Alphaproteobacteria</taxon>
        <taxon>Hyphomicrobiales</taxon>
        <taxon>Xanthobacteraceae</taxon>
        <taxon>Ancylobacter</taxon>
    </lineage>
</organism>
<keyword evidence="2" id="KW-1185">Reference proteome</keyword>
<dbReference type="InterPro" id="IPR010323">
    <property type="entry name" value="DUF924"/>
</dbReference>
<dbReference type="Pfam" id="PF06041">
    <property type="entry name" value="DUF924"/>
    <property type="match status" value="1"/>
</dbReference>
<dbReference type="Gene3D" id="1.25.40.10">
    <property type="entry name" value="Tetratricopeptide repeat domain"/>
    <property type="match status" value="1"/>
</dbReference>
<accession>A0ABU0LT64</accession>
<dbReference type="InterPro" id="IPR011990">
    <property type="entry name" value="TPR-like_helical_dom_sf"/>
</dbReference>
<dbReference type="Gene3D" id="1.20.58.320">
    <property type="entry name" value="TPR-like"/>
    <property type="match status" value="1"/>
</dbReference>
<name>A0ABU0LT64_9HYPH</name>
<gene>
    <name evidence="1" type="ORF">QOZ99_002795</name>
</gene>
<proteinExistence type="predicted"/>